<organism evidence="8 9">
    <name type="scientific">Lithospermum erythrorhizon</name>
    <name type="common">Purple gromwell</name>
    <name type="synonym">Lithospermum officinale var. erythrorhizon</name>
    <dbReference type="NCBI Taxonomy" id="34254"/>
    <lineage>
        <taxon>Eukaryota</taxon>
        <taxon>Viridiplantae</taxon>
        <taxon>Streptophyta</taxon>
        <taxon>Embryophyta</taxon>
        <taxon>Tracheophyta</taxon>
        <taxon>Spermatophyta</taxon>
        <taxon>Magnoliopsida</taxon>
        <taxon>eudicotyledons</taxon>
        <taxon>Gunneridae</taxon>
        <taxon>Pentapetalae</taxon>
        <taxon>asterids</taxon>
        <taxon>lamiids</taxon>
        <taxon>Boraginales</taxon>
        <taxon>Boraginaceae</taxon>
        <taxon>Boraginoideae</taxon>
        <taxon>Lithospermeae</taxon>
        <taxon>Lithospermum</taxon>
    </lineage>
</organism>
<dbReference type="PANTHER" id="PTHR31234:SF65">
    <property type="entry name" value="LATE EMBRYOGENESIS ABUNDANT PROTEIN, LEA_2 SUBGROUP"/>
    <property type="match status" value="1"/>
</dbReference>
<keyword evidence="2 6" id="KW-0812">Transmembrane</keyword>
<evidence type="ECO:0000256" key="3">
    <source>
        <dbReference type="ARBA" id="ARBA00022989"/>
    </source>
</evidence>
<evidence type="ECO:0000256" key="6">
    <source>
        <dbReference type="SAM" id="Phobius"/>
    </source>
</evidence>
<dbReference type="AlphaFoldDB" id="A0AAV3PHB1"/>
<comment type="caution">
    <text evidence="8">The sequence shown here is derived from an EMBL/GenBank/DDBJ whole genome shotgun (WGS) entry which is preliminary data.</text>
</comment>
<dbReference type="PANTHER" id="PTHR31234">
    <property type="entry name" value="LATE EMBRYOGENESIS ABUNDANT (LEA) HYDROXYPROLINE-RICH GLYCOPROTEIN FAMILY"/>
    <property type="match status" value="1"/>
</dbReference>
<evidence type="ECO:0000313" key="9">
    <source>
        <dbReference type="Proteomes" id="UP001454036"/>
    </source>
</evidence>
<keyword evidence="4 6" id="KW-0472">Membrane</keyword>
<sequence>MGEDKEQTRPLASTSHHITINNNNEEQQRNIPMQPPQTTKKQRRRRRCIQCCGCATATILILVIIIVTLALTVFKVKDPKMKLNSITIDGWSQVIWTNLQPGMNLTIIADVSVKNDNYASFKYRNASTNLFYDGGEVGEALNPPGNARARKTVRLNIEIVLMLDRIIGVQRLGSDLIAMKLPVSSHTEITGKVSVMKIVKRTVDVKIDCNFVLNMQTQQIDDLSCKNKFSL</sequence>
<gene>
    <name evidence="8" type="ORF">LIER_09837</name>
</gene>
<dbReference type="Gene3D" id="2.60.40.1820">
    <property type="match status" value="1"/>
</dbReference>
<feature type="compositionally biased region" description="Low complexity" evidence="5">
    <location>
        <begin position="13"/>
        <end position="25"/>
    </location>
</feature>
<evidence type="ECO:0000256" key="1">
    <source>
        <dbReference type="ARBA" id="ARBA00004167"/>
    </source>
</evidence>
<evidence type="ECO:0000256" key="5">
    <source>
        <dbReference type="SAM" id="MobiDB-lite"/>
    </source>
</evidence>
<feature type="transmembrane region" description="Helical" evidence="6">
    <location>
        <begin position="48"/>
        <end position="74"/>
    </location>
</feature>
<name>A0AAV3PHB1_LITER</name>
<dbReference type="InterPro" id="IPR004864">
    <property type="entry name" value="LEA_2"/>
</dbReference>
<proteinExistence type="predicted"/>
<dbReference type="GO" id="GO:0098542">
    <property type="term" value="P:defense response to other organism"/>
    <property type="evidence" value="ECO:0007669"/>
    <property type="project" value="InterPro"/>
</dbReference>
<evidence type="ECO:0000256" key="2">
    <source>
        <dbReference type="ARBA" id="ARBA00022692"/>
    </source>
</evidence>
<feature type="domain" description="Late embryogenesis abundant protein LEA-2 subgroup" evidence="7">
    <location>
        <begin position="111"/>
        <end position="210"/>
    </location>
</feature>
<evidence type="ECO:0000256" key="4">
    <source>
        <dbReference type="ARBA" id="ARBA00023136"/>
    </source>
</evidence>
<dbReference type="Proteomes" id="UP001454036">
    <property type="component" value="Unassembled WGS sequence"/>
</dbReference>
<accession>A0AAV3PHB1</accession>
<keyword evidence="3 6" id="KW-1133">Transmembrane helix</keyword>
<evidence type="ECO:0000259" key="7">
    <source>
        <dbReference type="Pfam" id="PF03168"/>
    </source>
</evidence>
<dbReference type="GO" id="GO:0016020">
    <property type="term" value="C:membrane"/>
    <property type="evidence" value="ECO:0007669"/>
    <property type="project" value="UniProtKB-SubCell"/>
</dbReference>
<feature type="region of interest" description="Disordered" evidence="5">
    <location>
        <begin position="1"/>
        <end position="42"/>
    </location>
</feature>
<comment type="subcellular location">
    <subcellularLocation>
        <location evidence="1">Membrane</location>
        <topology evidence="1">Single-pass membrane protein</topology>
    </subcellularLocation>
</comment>
<dbReference type="Pfam" id="PF03168">
    <property type="entry name" value="LEA_2"/>
    <property type="match status" value="1"/>
</dbReference>
<dbReference type="SUPFAM" id="SSF117070">
    <property type="entry name" value="LEA14-like"/>
    <property type="match status" value="1"/>
</dbReference>
<dbReference type="InterPro" id="IPR044839">
    <property type="entry name" value="NDR1-like"/>
</dbReference>
<reference evidence="8 9" key="1">
    <citation type="submission" date="2024-01" db="EMBL/GenBank/DDBJ databases">
        <title>The complete chloroplast genome sequence of Lithospermum erythrorhizon: insights into the phylogenetic relationship among Boraginaceae species and the maternal lineages of purple gromwells.</title>
        <authorList>
            <person name="Okada T."/>
            <person name="Watanabe K."/>
        </authorList>
    </citation>
    <scope>NUCLEOTIDE SEQUENCE [LARGE SCALE GENOMIC DNA]</scope>
</reference>
<evidence type="ECO:0000313" key="8">
    <source>
        <dbReference type="EMBL" id="GAA0151029.1"/>
    </source>
</evidence>
<protein>
    <recommendedName>
        <fullName evidence="7">Late embryogenesis abundant protein LEA-2 subgroup domain-containing protein</fullName>
    </recommendedName>
</protein>
<dbReference type="EMBL" id="BAABME010001702">
    <property type="protein sequence ID" value="GAA0151029.1"/>
    <property type="molecule type" value="Genomic_DNA"/>
</dbReference>
<keyword evidence="9" id="KW-1185">Reference proteome</keyword>